<evidence type="ECO:0000256" key="2">
    <source>
        <dbReference type="ARBA" id="ARBA00022475"/>
    </source>
</evidence>
<dbReference type="RefSeq" id="WP_052064250.1">
    <property type="nucleotide sequence ID" value="NZ_JQSG02000003.1"/>
</dbReference>
<comment type="caution">
    <text evidence="8">The sequence shown here is derived from an EMBL/GenBank/DDBJ whole genome shotgun (WGS) entry which is preliminary data.</text>
</comment>
<dbReference type="SUPFAM" id="SSF81342">
    <property type="entry name" value="Transmembrane di-heme cytochromes"/>
    <property type="match status" value="1"/>
</dbReference>
<keyword evidence="2" id="KW-1003">Cell membrane</keyword>
<dbReference type="Pfam" id="PF01292">
    <property type="entry name" value="Ni_hydr_CYTB"/>
    <property type="match status" value="1"/>
</dbReference>
<dbReference type="GO" id="GO:0022904">
    <property type="term" value="P:respiratory electron transport chain"/>
    <property type="evidence" value="ECO:0007669"/>
    <property type="project" value="InterPro"/>
</dbReference>
<evidence type="ECO:0000256" key="3">
    <source>
        <dbReference type="ARBA" id="ARBA00022692"/>
    </source>
</evidence>
<keyword evidence="9" id="KW-1185">Reference proteome</keyword>
<feature type="domain" description="Cytochrome b561 bacterial/Ni-hydrogenase" evidence="7">
    <location>
        <begin position="12"/>
        <end position="190"/>
    </location>
</feature>
<dbReference type="InterPro" id="IPR011577">
    <property type="entry name" value="Cyt_b561_bac/Ni-Hgenase"/>
</dbReference>
<dbReference type="STRING" id="160660.BJI67_13760"/>
<keyword evidence="5 6" id="KW-0472">Membrane</keyword>
<sequence length="197" mass="22125">MTMHAPDMGRSWDPTIRWLHLGMALTITFQLFSSLDMSTPQTADVFLMHQIIGVTAACLVTAHWVWIVRYRNGWYVTQLFPWYPSGRRAVLADLRGLLRGQLPESGPRVGLPSYIHGLGFLIMTGMGLTGVLNLLLRPSFKGMHGAAIFTAVSETHNLISYLAWAYWLGHVGIVVIHQLARQPVVSSMFGPRRVRQE</sequence>
<name>A0A1A6C3M6_9GAMM</name>
<feature type="transmembrane region" description="Helical" evidence="6">
    <location>
        <begin position="157"/>
        <end position="180"/>
    </location>
</feature>
<accession>A0A1A6C3M6</accession>
<dbReference type="GO" id="GO:0005886">
    <property type="term" value="C:plasma membrane"/>
    <property type="evidence" value="ECO:0007669"/>
    <property type="project" value="UniProtKB-SubCell"/>
</dbReference>
<proteinExistence type="predicted"/>
<evidence type="ECO:0000259" key="7">
    <source>
        <dbReference type="Pfam" id="PF01292"/>
    </source>
</evidence>
<evidence type="ECO:0000256" key="1">
    <source>
        <dbReference type="ARBA" id="ARBA00004651"/>
    </source>
</evidence>
<evidence type="ECO:0000256" key="6">
    <source>
        <dbReference type="SAM" id="Phobius"/>
    </source>
</evidence>
<organism evidence="8 9">
    <name type="scientific">Acidihalobacter prosperus</name>
    <dbReference type="NCBI Taxonomy" id="160660"/>
    <lineage>
        <taxon>Bacteria</taxon>
        <taxon>Pseudomonadati</taxon>
        <taxon>Pseudomonadota</taxon>
        <taxon>Gammaproteobacteria</taxon>
        <taxon>Chromatiales</taxon>
        <taxon>Ectothiorhodospiraceae</taxon>
        <taxon>Acidihalobacter</taxon>
    </lineage>
</organism>
<evidence type="ECO:0000313" key="8">
    <source>
        <dbReference type="EMBL" id="OBS09163.1"/>
    </source>
</evidence>
<dbReference type="GO" id="GO:0009055">
    <property type="term" value="F:electron transfer activity"/>
    <property type="evidence" value="ECO:0007669"/>
    <property type="project" value="InterPro"/>
</dbReference>
<dbReference type="EMBL" id="JQSG02000003">
    <property type="protein sequence ID" value="OBS09163.1"/>
    <property type="molecule type" value="Genomic_DNA"/>
</dbReference>
<keyword evidence="3 6" id="KW-0812">Transmembrane</keyword>
<dbReference type="OrthoDB" id="5793842at2"/>
<keyword evidence="4 6" id="KW-1133">Transmembrane helix</keyword>
<feature type="transmembrane region" description="Helical" evidence="6">
    <location>
        <begin position="114"/>
        <end position="136"/>
    </location>
</feature>
<dbReference type="Gene3D" id="1.20.950.20">
    <property type="entry name" value="Transmembrane di-heme cytochromes, Chain C"/>
    <property type="match status" value="1"/>
</dbReference>
<dbReference type="AlphaFoldDB" id="A0A1A6C3M6"/>
<protein>
    <recommendedName>
        <fullName evidence="7">Cytochrome b561 bacterial/Ni-hydrogenase domain-containing protein</fullName>
    </recommendedName>
</protein>
<evidence type="ECO:0000256" key="5">
    <source>
        <dbReference type="ARBA" id="ARBA00023136"/>
    </source>
</evidence>
<comment type="subcellular location">
    <subcellularLocation>
        <location evidence="1">Cell membrane</location>
        <topology evidence="1">Multi-pass membrane protein</topology>
    </subcellularLocation>
</comment>
<gene>
    <name evidence="8" type="ORF">Thpro_021491</name>
</gene>
<reference evidence="8 9" key="1">
    <citation type="journal article" date="2014" name="Genome Announc.">
        <title>Draft Genome Sequence of the Iron-Oxidizing, Acidophilic, and Halotolerant 'Thiobacillus prosperus' Type Strain DSM 5130.</title>
        <authorList>
            <person name="Ossandon F.J."/>
            <person name="Cardenas J.P."/>
            <person name="Corbett M."/>
            <person name="Quatrini R."/>
            <person name="Holmes D.S."/>
            <person name="Watkin E."/>
        </authorList>
    </citation>
    <scope>NUCLEOTIDE SEQUENCE [LARGE SCALE GENOMIC DNA]</scope>
    <source>
        <strain evidence="8 9">DSM 5130</strain>
    </source>
</reference>
<evidence type="ECO:0000256" key="4">
    <source>
        <dbReference type="ARBA" id="ARBA00022989"/>
    </source>
</evidence>
<feature type="transmembrane region" description="Helical" evidence="6">
    <location>
        <begin position="45"/>
        <end position="67"/>
    </location>
</feature>
<dbReference type="InterPro" id="IPR016174">
    <property type="entry name" value="Di-haem_cyt_TM"/>
</dbReference>
<evidence type="ECO:0000313" key="9">
    <source>
        <dbReference type="Proteomes" id="UP000029273"/>
    </source>
</evidence>
<dbReference type="Proteomes" id="UP000029273">
    <property type="component" value="Unassembled WGS sequence"/>
</dbReference>
<feature type="transmembrane region" description="Helical" evidence="6">
    <location>
        <begin position="15"/>
        <end position="33"/>
    </location>
</feature>